<organism evidence="3 4">
    <name type="scientific">Streptomyces camelliae</name>
    <dbReference type="NCBI Taxonomy" id="3004093"/>
    <lineage>
        <taxon>Bacteria</taxon>
        <taxon>Bacillati</taxon>
        <taxon>Actinomycetota</taxon>
        <taxon>Actinomycetes</taxon>
        <taxon>Kitasatosporales</taxon>
        <taxon>Streptomycetaceae</taxon>
        <taxon>Streptomyces</taxon>
    </lineage>
</organism>
<sequence>MTYLEETIRDIGADPLWARLRLVEERVRYAVAARRAVDPDPDDPYRGQYLTPEAAQRILDGPGGLDVPGYDPQPPPPGSALGTLAERFGLAPLDTDLLLIALAPDLDARFERLYGYLNDDLTRRRPTVGLALELCGLGPASAARFRFSPGAPLVAGGLLEVTDPERPPLSRVLVVPDRVTGYLLGDTAPDARLAGVLGTAAADPTAEPDEVRRAARAVRSGPGLVHLLDRGGDAPGLAATALCAAGLGTLVLDTAALARRPADLPVLARVAALEARLTGAGVVLGPLADLPSAPAERARSASELCAALRGIPLFTHGTDGWDPSWAADTPIVLPVNPPSPARQAARWRHALALAGADTSATGATLRLAGTPVDSITLPLTEASRNADALPLTEAPTNGEALPPTRDSPDGRTAPPTRDAPDADALPLTEASTDGEALPSTGTPTAGDADALARAVAAHRLDGGQLRRAAGAAVRSAGLAGRPVSPGDLRAAVRAQNGAGLARLARRVEPDVGWDDLVLPSPTRRRLRELAVRARHRDQVLGQWRMRPGGGRGRGVIALFAGESGTGKTMSAEVVAADLGMDLYVVDLSTVVDKYVGETEKNLERIFTEASAVNAVLLFDEADAIFGKRSEVKDAHDRHANIESAYLLQRMESFDGIAVLTTNLRANLDEAFTRRLDVVAEFPVPDAAQRLALWERCLGERLPRAADLDLRFCADRFELAGGSIRACAVTAAYLAAEAEGPLTMRQLVSAVVQEYRKLGRLVLESEFGPYLADVLGA</sequence>
<reference evidence="3 4" key="1">
    <citation type="submission" date="2022-12" db="EMBL/GenBank/DDBJ databases">
        <authorList>
            <person name="Mo P."/>
        </authorList>
    </citation>
    <scope>NUCLEOTIDE SEQUENCE [LARGE SCALE GENOMIC DNA]</scope>
    <source>
        <strain evidence="3 4">HUAS 2-6</strain>
    </source>
</reference>
<dbReference type="SMART" id="SM00382">
    <property type="entry name" value="AAA"/>
    <property type="match status" value="1"/>
</dbReference>
<dbReference type="EMBL" id="CP115300">
    <property type="protein sequence ID" value="WBO68398.1"/>
    <property type="molecule type" value="Genomic_DNA"/>
</dbReference>
<protein>
    <submittedName>
        <fullName evidence="3">AAA family ATPase</fullName>
    </submittedName>
</protein>
<evidence type="ECO:0000259" key="2">
    <source>
        <dbReference type="SMART" id="SM00382"/>
    </source>
</evidence>
<dbReference type="SUPFAM" id="SSF52540">
    <property type="entry name" value="P-loop containing nucleoside triphosphate hydrolases"/>
    <property type="match status" value="1"/>
</dbReference>
<evidence type="ECO:0000313" key="3">
    <source>
        <dbReference type="EMBL" id="WBO68398.1"/>
    </source>
</evidence>
<dbReference type="InterPro" id="IPR003959">
    <property type="entry name" value="ATPase_AAA_core"/>
</dbReference>
<accession>A0ABY7PGG2</accession>
<feature type="region of interest" description="Disordered" evidence="1">
    <location>
        <begin position="61"/>
        <end position="81"/>
    </location>
</feature>
<feature type="region of interest" description="Disordered" evidence="1">
    <location>
        <begin position="386"/>
        <end position="425"/>
    </location>
</feature>
<keyword evidence="4" id="KW-1185">Reference proteome</keyword>
<dbReference type="InterPro" id="IPR027417">
    <property type="entry name" value="P-loop_NTPase"/>
</dbReference>
<dbReference type="CDD" id="cd19481">
    <property type="entry name" value="RecA-like_protease"/>
    <property type="match status" value="1"/>
</dbReference>
<evidence type="ECO:0000313" key="4">
    <source>
        <dbReference type="Proteomes" id="UP001212326"/>
    </source>
</evidence>
<evidence type="ECO:0000256" key="1">
    <source>
        <dbReference type="SAM" id="MobiDB-lite"/>
    </source>
</evidence>
<dbReference type="InterPro" id="IPR003593">
    <property type="entry name" value="AAA+_ATPase"/>
</dbReference>
<dbReference type="InterPro" id="IPR054472">
    <property type="entry name" value="WHD"/>
</dbReference>
<dbReference type="RefSeq" id="WP_270085640.1">
    <property type="nucleotide sequence ID" value="NZ_CP115300.1"/>
</dbReference>
<gene>
    <name evidence="3" type="ORF">O1G22_39075</name>
</gene>
<feature type="domain" description="AAA+ ATPase" evidence="2">
    <location>
        <begin position="553"/>
        <end position="685"/>
    </location>
</feature>
<dbReference type="Proteomes" id="UP001212326">
    <property type="component" value="Chromosome"/>
</dbReference>
<dbReference type="Gene3D" id="3.40.50.300">
    <property type="entry name" value="P-loop containing nucleotide triphosphate hydrolases"/>
    <property type="match status" value="1"/>
</dbReference>
<dbReference type="Pfam" id="PF00004">
    <property type="entry name" value="AAA"/>
    <property type="match status" value="1"/>
</dbReference>
<dbReference type="PANTHER" id="PTHR46411:SF3">
    <property type="entry name" value="AAA+ ATPASE DOMAIN-CONTAINING PROTEIN"/>
    <property type="match status" value="1"/>
</dbReference>
<dbReference type="PANTHER" id="PTHR46411">
    <property type="entry name" value="FAMILY ATPASE, PUTATIVE-RELATED"/>
    <property type="match status" value="1"/>
</dbReference>
<name>A0ABY7PGG2_9ACTN</name>
<proteinExistence type="predicted"/>
<feature type="compositionally biased region" description="Low complexity" evidence="1">
    <location>
        <begin position="411"/>
        <end position="425"/>
    </location>
</feature>
<dbReference type="Pfam" id="PF22977">
    <property type="entry name" value="WHD"/>
    <property type="match status" value="1"/>
</dbReference>